<comment type="subcellular location">
    <subcellularLocation>
        <location evidence="1">Cell membrane</location>
        <topology evidence="1">Single-pass membrane protein</topology>
    </subcellularLocation>
    <subcellularLocation>
        <location evidence="7">Cell membrane</location>
        <topology evidence="7">Single-pass type II membrane protein</topology>
    </subcellularLocation>
</comment>
<dbReference type="InterPro" id="IPR003400">
    <property type="entry name" value="ExbD"/>
</dbReference>
<dbReference type="OrthoDB" id="9793581at2"/>
<evidence type="ECO:0000313" key="9">
    <source>
        <dbReference type="EMBL" id="PTX64760.1"/>
    </source>
</evidence>
<name>A0A2T6C8X0_9RHOB</name>
<comment type="similarity">
    <text evidence="2 7">Belongs to the ExbD/TolR family.</text>
</comment>
<feature type="transmembrane region" description="Helical" evidence="8">
    <location>
        <begin position="21"/>
        <end position="42"/>
    </location>
</feature>
<dbReference type="PANTHER" id="PTHR30558">
    <property type="entry name" value="EXBD MEMBRANE COMPONENT OF PMF-DRIVEN MACROMOLECULE IMPORT SYSTEM"/>
    <property type="match status" value="1"/>
</dbReference>
<keyword evidence="5 8" id="KW-1133">Transmembrane helix</keyword>
<sequence length="146" mass="15849">MTDDPAQLLHRPKRPKALISMVPMIDVMLILLIFFMVTSTYINLDMIPALERSADATADPQPTQGDGGDVLMVRIGADGTPTIRGQAYAQTDLERLFADRIRQDANQQVLILPSGSANMQALVSVMDTATLSGVTQLQIVRLDASP</sequence>
<evidence type="ECO:0000256" key="7">
    <source>
        <dbReference type="RuleBase" id="RU003879"/>
    </source>
</evidence>
<organism evidence="9 10">
    <name type="scientific">Sulfitobacter mediterraneus</name>
    <dbReference type="NCBI Taxonomy" id="83219"/>
    <lineage>
        <taxon>Bacteria</taxon>
        <taxon>Pseudomonadati</taxon>
        <taxon>Pseudomonadota</taxon>
        <taxon>Alphaproteobacteria</taxon>
        <taxon>Rhodobacterales</taxon>
        <taxon>Roseobacteraceae</taxon>
        <taxon>Sulfitobacter</taxon>
    </lineage>
</organism>
<keyword evidence="4 7" id="KW-0812">Transmembrane</keyword>
<keyword evidence="7" id="KW-0813">Transport</keyword>
<proteinExistence type="inferred from homology"/>
<dbReference type="Gene3D" id="3.30.420.270">
    <property type="match status" value="1"/>
</dbReference>
<dbReference type="GO" id="GO:0005886">
    <property type="term" value="C:plasma membrane"/>
    <property type="evidence" value="ECO:0007669"/>
    <property type="project" value="UniProtKB-SubCell"/>
</dbReference>
<gene>
    <name evidence="9" type="ORF">C8N31_11529</name>
</gene>
<dbReference type="GO" id="GO:0022857">
    <property type="term" value="F:transmembrane transporter activity"/>
    <property type="evidence" value="ECO:0007669"/>
    <property type="project" value="InterPro"/>
</dbReference>
<keyword evidence="7" id="KW-0653">Protein transport</keyword>
<reference evidence="9 10" key="1">
    <citation type="submission" date="2018-04" db="EMBL/GenBank/DDBJ databases">
        <title>Genomic Encyclopedia of Archaeal and Bacterial Type Strains, Phase II (KMG-II): from individual species to whole genera.</title>
        <authorList>
            <person name="Goeker M."/>
        </authorList>
    </citation>
    <scope>NUCLEOTIDE SEQUENCE [LARGE SCALE GENOMIC DNA]</scope>
    <source>
        <strain evidence="9 10">DSM 12244</strain>
    </source>
</reference>
<dbReference type="Proteomes" id="UP000244092">
    <property type="component" value="Unassembled WGS sequence"/>
</dbReference>
<evidence type="ECO:0000256" key="2">
    <source>
        <dbReference type="ARBA" id="ARBA00005811"/>
    </source>
</evidence>
<dbReference type="AlphaFoldDB" id="A0A2T6C8X0"/>
<evidence type="ECO:0000256" key="6">
    <source>
        <dbReference type="ARBA" id="ARBA00023136"/>
    </source>
</evidence>
<evidence type="ECO:0000256" key="3">
    <source>
        <dbReference type="ARBA" id="ARBA00022475"/>
    </source>
</evidence>
<evidence type="ECO:0000256" key="4">
    <source>
        <dbReference type="ARBA" id="ARBA00022692"/>
    </source>
</evidence>
<dbReference type="EMBL" id="QBKU01000015">
    <property type="protein sequence ID" value="PTX64760.1"/>
    <property type="molecule type" value="Genomic_DNA"/>
</dbReference>
<accession>A0A2T6C8X0</accession>
<dbReference type="RefSeq" id="WP_037919036.1">
    <property type="nucleotide sequence ID" value="NZ_CP081109.1"/>
</dbReference>
<protein>
    <submittedName>
        <fullName evidence="9">Biopolymer transport protein ExbD</fullName>
    </submittedName>
</protein>
<evidence type="ECO:0000313" key="10">
    <source>
        <dbReference type="Proteomes" id="UP000244092"/>
    </source>
</evidence>
<evidence type="ECO:0000256" key="8">
    <source>
        <dbReference type="SAM" id="Phobius"/>
    </source>
</evidence>
<dbReference type="Pfam" id="PF02472">
    <property type="entry name" value="ExbD"/>
    <property type="match status" value="1"/>
</dbReference>
<evidence type="ECO:0000256" key="1">
    <source>
        <dbReference type="ARBA" id="ARBA00004162"/>
    </source>
</evidence>
<dbReference type="GO" id="GO:0015031">
    <property type="term" value="P:protein transport"/>
    <property type="evidence" value="ECO:0007669"/>
    <property type="project" value="UniProtKB-KW"/>
</dbReference>
<evidence type="ECO:0000256" key="5">
    <source>
        <dbReference type="ARBA" id="ARBA00022989"/>
    </source>
</evidence>
<keyword evidence="3" id="KW-1003">Cell membrane</keyword>
<comment type="caution">
    <text evidence="9">The sequence shown here is derived from an EMBL/GenBank/DDBJ whole genome shotgun (WGS) entry which is preliminary data.</text>
</comment>
<keyword evidence="6 8" id="KW-0472">Membrane</keyword>
<dbReference type="PANTHER" id="PTHR30558:SF3">
    <property type="entry name" value="BIOPOLYMER TRANSPORT PROTEIN EXBD-RELATED"/>
    <property type="match status" value="1"/>
</dbReference>